<dbReference type="RefSeq" id="XP_004333688.1">
    <property type="nucleotide sequence ID" value="XM_004333640.1"/>
</dbReference>
<dbReference type="InterPro" id="IPR036812">
    <property type="entry name" value="NAD(P)_OxRdtase_dom_sf"/>
</dbReference>
<proteinExistence type="predicted"/>
<dbReference type="OMA" id="NYWHGDL"/>
<dbReference type="Gene3D" id="3.20.20.100">
    <property type="entry name" value="NADP-dependent oxidoreductase domain"/>
    <property type="match status" value="1"/>
</dbReference>
<accession>L8GF29</accession>
<dbReference type="PANTHER" id="PTHR43364">
    <property type="entry name" value="NADH-SPECIFIC METHYLGLYOXAL REDUCTASE-RELATED"/>
    <property type="match status" value="1"/>
</dbReference>
<dbReference type="GO" id="GO:0016491">
    <property type="term" value="F:oxidoreductase activity"/>
    <property type="evidence" value="ECO:0007669"/>
    <property type="project" value="UniProtKB-KW"/>
</dbReference>
<dbReference type="PANTHER" id="PTHR43364:SF4">
    <property type="entry name" value="NAD(P)-LINKED OXIDOREDUCTASE SUPERFAMILY PROTEIN"/>
    <property type="match status" value="1"/>
</dbReference>
<evidence type="ECO:0000313" key="3">
    <source>
        <dbReference type="EMBL" id="ELR11675.1"/>
    </source>
</evidence>
<dbReference type="CDD" id="cd19075">
    <property type="entry name" value="AKR_AKR7A1-5"/>
    <property type="match status" value="1"/>
</dbReference>
<dbReference type="OrthoDB" id="48988at2759"/>
<name>L8GF29_ACACF</name>
<dbReference type="EMBL" id="KB008148">
    <property type="protein sequence ID" value="ELR11675.1"/>
    <property type="molecule type" value="Genomic_DNA"/>
</dbReference>
<dbReference type="VEuPathDB" id="AmoebaDB:ACA1_260800"/>
<dbReference type="InterPro" id="IPR023210">
    <property type="entry name" value="NADP_OxRdtase_dom"/>
</dbReference>
<dbReference type="InterPro" id="IPR050523">
    <property type="entry name" value="AKR_Detox_Biosynth"/>
</dbReference>
<gene>
    <name evidence="3" type="ORF">ACA1_260800</name>
</gene>
<keyword evidence="1" id="KW-0560">Oxidoreductase</keyword>
<evidence type="ECO:0000259" key="2">
    <source>
        <dbReference type="Pfam" id="PF00248"/>
    </source>
</evidence>
<dbReference type="SUPFAM" id="SSF51430">
    <property type="entry name" value="NAD(P)-linked oxidoreductase"/>
    <property type="match status" value="1"/>
</dbReference>
<dbReference type="STRING" id="1257118.L8GF29"/>
<protein>
    <submittedName>
        <fullName evidence="3">Aflatoxin B1 aldehyde reductase member 2, putative</fullName>
    </submittedName>
</protein>
<evidence type="ECO:0000256" key="1">
    <source>
        <dbReference type="ARBA" id="ARBA00023002"/>
    </source>
</evidence>
<organism evidence="3 4">
    <name type="scientific">Acanthamoeba castellanii (strain ATCC 30010 / Neff)</name>
    <dbReference type="NCBI Taxonomy" id="1257118"/>
    <lineage>
        <taxon>Eukaryota</taxon>
        <taxon>Amoebozoa</taxon>
        <taxon>Discosea</taxon>
        <taxon>Longamoebia</taxon>
        <taxon>Centramoebida</taxon>
        <taxon>Acanthamoebidae</taxon>
        <taxon>Acanthamoeba</taxon>
    </lineage>
</organism>
<sequence>MTIGKPGVEGTRVHTLEDSAALLDIFQAHGHTDEYLGEIGWQQRGLEVHTKIYPTAGKNMGGEDWTHRPADLRAALMRSKAALKASSSADGADKKVPMIDIWYLHGPDRSVPFEETLREVNNLYREGHFRRFGISNYMAWEVAQICELCRKNDWVQPSVYQGLYNALHRAVEPELFPCLRHYGLAFFAFQPLAGGFLTDRYHRDTHDFEPGSRFDPDRWQGRFTRARYWNEAYFDALDLLRPVAKRHGLTEAECALRWLTHHSLLRREHGDAVIVGASSARQLEQNLADCDKGPLPEEVVQALDAGWQQARSVMTKYWH</sequence>
<evidence type="ECO:0000313" key="4">
    <source>
        <dbReference type="Proteomes" id="UP000011083"/>
    </source>
</evidence>
<dbReference type="GeneID" id="14911949"/>
<dbReference type="AlphaFoldDB" id="L8GF29"/>
<dbReference type="KEGG" id="acan:ACA1_260800"/>
<reference evidence="3 4" key="1">
    <citation type="journal article" date="2013" name="Genome Biol.">
        <title>Genome of Acanthamoeba castellanii highlights extensive lateral gene transfer and early evolution of tyrosine kinase signaling.</title>
        <authorList>
            <person name="Clarke M."/>
            <person name="Lohan A.J."/>
            <person name="Liu B."/>
            <person name="Lagkouvardos I."/>
            <person name="Roy S."/>
            <person name="Zafar N."/>
            <person name="Bertelli C."/>
            <person name="Schilde C."/>
            <person name="Kianianmomeni A."/>
            <person name="Burglin T.R."/>
            <person name="Frech C."/>
            <person name="Turcotte B."/>
            <person name="Kopec K.O."/>
            <person name="Synnott J.M."/>
            <person name="Choo C."/>
            <person name="Paponov I."/>
            <person name="Finkler A."/>
            <person name="Soon Heng Tan C."/>
            <person name="Hutchins A.P."/>
            <person name="Weinmeier T."/>
            <person name="Rattei T."/>
            <person name="Chu J.S."/>
            <person name="Gimenez G."/>
            <person name="Irimia M."/>
            <person name="Rigden D.J."/>
            <person name="Fitzpatrick D.A."/>
            <person name="Lorenzo-Morales J."/>
            <person name="Bateman A."/>
            <person name="Chiu C.H."/>
            <person name="Tang P."/>
            <person name="Hegemann P."/>
            <person name="Fromm H."/>
            <person name="Raoult D."/>
            <person name="Greub G."/>
            <person name="Miranda-Saavedra D."/>
            <person name="Chen N."/>
            <person name="Nash P."/>
            <person name="Ginger M.L."/>
            <person name="Horn M."/>
            <person name="Schaap P."/>
            <person name="Caler L."/>
            <person name="Loftus B."/>
        </authorList>
    </citation>
    <scope>NUCLEOTIDE SEQUENCE [LARGE SCALE GENOMIC DNA]</scope>
    <source>
        <strain evidence="3 4">Neff</strain>
    </source>
</reference>
<feature type="domain" description="NADP-dependent oxidoreductase" evidence="2">
    <location>
        <begin position="96"/>
        <end position="305"/>
    </location>
</feature>
<dbReference type="Proteomes" id="UP000011083">
    <property type="component" value="Unassembled WGS sequence"/>
</dbReference>
<keyword evidence="4" id="KW-1185">Reference proteome</keyword>
<dbReference type="Pfam" id="PF00248">
    <property type="entry name" value="Aldo_ket_red"/>
    <property type="match status" value="1"/>
</dbReference>